<accession>A0A0V1E7V4</accession>
<evidence type="ECO:0000313" key="4">
    <source>
        <dbReference type="Proteomes" id="UP000054632"/>
    </source>
</evidence>
<dbReference type="Proteomes" id="UP000054632">
    <property type="component" value="Unassembled WGS sequence"/>
</dbReference>
<reference evidence="4 5" key="1">
    <citation type="submission" date="2015-01" db="EMBL/GenBank/DDBJ databases">
        <title>Evolution of Trichinella species and genotypes.</title>
        <authorList>
            <person name="Korhonen P.K."/>
            <person name="Edoardo P."/>
            <person name="Giuseppe L.R."/>
            <person name="Gasser R.B."/>
        </authorList>
    </citation>
    <scope>NUCLEOTIDE SEQUENCE [LARGE SCALE GENOMIC DNA]</scope>
    <source>
        <strain evidence="1">ISS13</strain>
        <strain evidence="3">ISS176</strain>
        <strain evidence="2">ISS588</strain>
    </source>
</reference>
<name>A0A0V1E7V4_TRIPS</name>
<evidence type="ECO:0000313" key="3">
    <source>
        <dbReference type="EMBL" id="KRZ25436.1"/>
    </source>
</evidence>
<evidence type="ECO:0000313" key="1">
    <source>
        <dbReference type="EMBL" id="KRY69835.1"/>
    </source>
</evidence>
<protein>
    <submittedName>
        <fullName evidence="1">Uncharacterized protein</fullName>
    </submittedName>
</protein>
<dbReference type="Proteomes" id="UP000054805">
    <property type="component" value="Unassembled WGS sequence"/>
</dbReference>
<organism evidence="1 4">
    <name type="scientific">Trichinella pseudospiralis</name>
    <name type="common">Parasitic roundworm</name>
    <dbReference type="NCBI Taxonomy" id="6337"/>
    <lineage>
        <taxon>Eukaryota</taxon>
        <taxon>Metazoa</taxon>
        <taxon>Ecdysozoa</taxon>
        <taxon>Nematoda</taxon>
        <taxon>Enoplea</taxon>
        <taxon>Dorylaimia</taxon>
        <taxon>Trichinellida</taxon>
        <taxon>Trichinellidae</taxon>
        <taxon>Trichinella</taxon>
    </lineage>
</organism>
<dbReference type="EMBL" id="JYDS01000368">
    <property type="protein sequence ID" value="KRZ10292.1"/>
    <property type="molecule type" value="Genomic_DNA"/>
</dbReference>
<gene>
    <name evidence="1" type="ORF">T4A_7131</name>
    <name evidence="2" type="ORF">T4B_3237</name>
    <name evidence="3" type="ORF">T4C_13685</name>
</gene>
<comment type="caution">
    <text evidence="1">The sequence shown here is derived from an EMBL/GenBank/DDBJ whole genome shotgun (WGS) entry which is preliminary data.</text>
</comment>
<proteinExistence type="predicted"/>
<keyword evidence="5" id="KW-1185">Reference proteome</keyword>
<dbReference type="EMBL" id="JYDR01000083">
    <property type="protein sequence ID" value="KRY69835.1"/>
    <property type="molecule type" value="Genomic_DNA"/>
</dbReference>
<sequence length="87" mass="9900">MERNELRPKELTPLESTACFQWLLLNGSRLQEGQRRPRQCRELGTKKHLGLWNQAHKSIVSGNGYSSVGSTFGCDLKSLQPHFSKKC</sequence>
<dbReference type="EMBL" id="JYDV01000198">
    <property type="protein sequence ID" value="KRZ25436.1"/>
    <property type="molecule type" value="Genomic_DNA"/>
</dbReference>
<evidence type="ECO:0000313" key="5">
    <source>
        <dbReference type="Proteomes" id="UP000054805"/>
    </source>
</evidence>
<dbReference type="AlphaFoldDB" id="A0A0V1E7V4"/>
<evidence type="ECO:0000313" key="2">
    <source>
        <dbReference type="EMBL" id="KRZ10292.1"/>
    </source>
</evidence>
<dbReference type="Proteomes" id="UP000054826">
    <property type="component" value="Unassembled WGS sequence"/>
</dbReference>